<dbReference type="Gene3D" id="3.30.40.10">
    <property type="entry name" value="Zinc/RING finger domain, C3HC4 (zinc finger)"/>
    <property type="match status" value="1"/>
</dbReference>
<name>A0A177EDN9_9MICR</name>
<evidence type="ECO:0000259" key="2">
    <source>
        <dbReference type="PROSITE" id="PS50089"/>
    </source>
</evidence>
<dbReference type="VEuPathDB" id="MicrosporidiaDB:NEDG_01248"/>
<protein>
    <recommendedName>
        <fullName evidence="2">RING-type domain-containing protein</fullName>
    </recommendedName>
</protein>
<evidence type="ECO:0000313" key="3">
    <source>
        <dbReference type="EMBL" id="OAG29109.1"/>
    </source>
</evidence>
<keyword evidence="1" id="KW-0479">Metal-binding</keyword>
<dbReference type="SUPFAM" id="SSF57850">
    <property type="entry name" value="RING/U-box"/>
    <property type="match status" value="1"/>
</dbReference>
<dbReference type="EMBL" id="LTDL01000042">
    <property type="protein sequence ID" value="OAG29109.1"/>
    <property type="molecule type" value="Genomic_DNA"/>
</dbReference>
<sequence length="585" mass="65433">MKSKSVLDFPKVPAKVLRHTLACLFSLTLIVRCARGAALLSDYIVSPHTAQTINFFSRSQSDSHPNVLDAVQVLGETHLTRTQTQQIHVDLTQYTLESVPEKLVHEIEFAALVIESSQAAPSTARNTSPDTPAHAIFSKILRAFGTISADVLQLSNVVLDVPEADPNTQNTLEDPNPAQTPTCVLKIKSLKIFDVEEPAIRWLQKQVNLSKSRICLEVSCPLVLENLKLLDGFNAAAVVELKLYGLLWVLKLECQLLLNDSLPDVLIIESPHTLTLNASTEIASKILEKHWKTLSLPMHLWGKLMGPDNQYKHIAVDDLRVYLPALGYSLGVLPTPLFPSLGDNTATCNSLKIDFRNERASIAPSGLLQTLDWISRHFRGLEELDVEFGAIQPQLKAFVQTNQFLITTNPTLKNVRLVRVDCLEQHQEKRTILCFSLDAWDQCIKGNLAAELTPAELEICSPDEQMMILNPSTIDVDDADEFRKESTCLICYETFDNLEETNPNTEICLLDHPKHRMCNTCLDRVMGEAGKVSCPMCREDFNLSNLKNRIERNSQGGFGIVRVPFVRVGGFFFPNNNLEEFLRAI</sequence>
<gene>
    <name evidence="3" type="ORF">NEDG_01248</name>
</gene>
<accession>A0A177EDN9</accession>
<dbReference type="GO" id="GO:0008270">
    <property type="term" value="F:zinc ion binding"/>
    <property type="evidence" value="ECO:0007669"/>
    <property type="project" value="UniProtKB-KW"/>
</dbReference>
<evidence type="ECO:0000256" key="1">
    <source>
        <dbReference type="PROSITE-ProRule" id="PRU00175"/>
    </source>
</evidence>
<comment type="caution">
    <text evidence="3">The sequence shown here is derived from an EMBL/GenBank/DDBJ whole genome shotgun (WGS) entry which is preliminary data.</text>
</comment>
<dbReference type="Proteomes" id="UP000185944">
    <property type="component" value="Unassembled WGS sequence"/>
</dbReference>
<dbReference type="InterPro" id="IPR013083">
    <property type="entry name" value="Znf_RING/FYVE/PHD"/>
</dbReference>
<dbReference type="PROSITE" id="PS50089">
    <property type="entry name" value="ZF_RING_2"/>
    <property type="match status" value="1"/>
</dbReference>
<keyword evidence="4" id="KW-1185">Reference proteome</keyword>
<dbReference type="RefSeq" id="XP_067543854.1">
    <property type="nucleotide sequence ID" value="XM_067688666.1"/>
</dbReference>
<dbReference type="GeneID" id="93647598"/>
<evidence type="ECO:0000313" key="4">
    <source>
        <dbReference type="Proteomes" id="UP000185944"/>
    </source>
</evidence>
<dbReference type="AlphaFoldDB" id="A0A177EDN9"/>
<feature type="domain" description="RING-type" evidence="2">
    <location>
        <begin position="488"/>
        <end position="538"/>
    </location>
</feature>
<keyword evidence="1" id="KW-0862">Zinc</keyword>
<organism evidence="3 4">
    <name type="scientific">Nematocida displodere</name>
    <dbReference type="NCBI Taxonomy" id="1805483"/>
    <lineage>
        <taxon>Eukaryota</taxon>
        <taxon>Fungi</taxon>
        <taxon>Fungi incertae sedis</taxon>
        <taxon>Microsporidia</taxon>
        <taxon>Nematocida</taxon>
    </lineage>
</organism>
<proteinExistence type="predicted"/>
<reference evidence="3 4" key="1">
    <citation type="submission" date="2016-02" db="EMBL/GenBank/DDBJ databases">
        <title>Discovery of a natural microsporidian pathogen with a broad tissue tropism in Caenorhabditis elegans.</title>
        <authorList>
            <person name="Luallen R.J."/>
            <person name="Reinke A.W."/>
            <person name="Tong L."/>
            <person name="Botts M.R."/>
            <person name="Felix M.-A."/>
            <person name="Troemel E.R."/>
        </authorList>
    </citation>
    <scope>NUCLEOTIDE SEQUENCE [LARGE SCALE GENOMIC DNA]</scope>
    <source>
        <strain evidence="3 4">JUm2807</strain>
    </source>
</reference>
<keyword evidence="1" id="KW-0863">Zinc-finger</keyword>
<dbReference type="InterPro" id="IPR001841">
    <property type="entry name" value="Znf_RING"/>
</dbReference>